<sequence>MGGMSAEEQHEVAQKAEQHDPNHVQLEEVVEAEEPTCHGACMLQVGWQPKPPEE</sequence>
<feature type="compositionally biased region" description="Basic and acidic residues" evidence="1">
    <location>
        <begin position="7"/>
        <end position="22"/>
    </location>
</feature>
<protein>
    <submittedName>
        <fullName evidence="2">Uncharacterized protein</fullName>
    </submittedName>
</protein>
<gene>
    <name evidence="2" type="ORF">DBR06_SOUSAS110535</name>
</gene>
<feature type="non-terminal residue" evidence="2">
    <location>
        <position position="54"/>
    </location>
</feature>
<name>A0A484GTC6_SOUCH</name>
<dbReference type="EMBL" id="QWLN02004798">
    <property type="protein sequence ID" value="TEA38611.1"/>
    <property type="molecule type" value="Genomic_DNA"/>
</dbReference>
<dbReference type="Proteomes" id="UP000295264">
    <property type="component" value="Unassembled WGS sequence"/>
</dbReference>
<accession>A0A484GTC6</accession>
<reference evidence="2 3" key="1">
    <citation type="journal article" date="2018" name="Genomics">
        <title>Molecular footprints of inshore aquatic adaptation in Indo-Pacific humpback dolphin (Sousa chinensis).</title>
        <authorList>
            <person name="Ming Y."/>
            <person name="Jian J."/>
            <person name="Yu F."/>
            <person name="Yu X."/>
            <person name="Wang J."/>
            <person name="Liu W."/>
        </authorList>
    </citation>
    <scope>NUCLEOTIDE SEQUENCE [LARGE SCALE GENOMIC DNA]</scope>
    <source>
        <strain evidence="2">MY-2018</strain>
        <tissue evidence="2">Skin</tissue>
    </source>
</reference>
<comment type="caution">
    <text evidence="2">The sequence shown here is derived from an EMBL/GenBank/DDBJ whole genome shotgun (WGS) entry which is preliminary data.</text>
</comment>
<evidence type="ECO:0000313" key="3">
    <source>
        <dbReference type="Proteomes" id="UP000295264"/>
    </source>
</evidence>
<feature type="region of interest" description="Disordered" evidence="1">
    <location>
        <begin position="1"/>
        <end position="22"/>
    </location>
</feature>
<organism evidence="2 3">
    <name type="scientific">Sousa chinensis</name>
    <name type="common">Indo-pacific humpbacked dolphin</name>
    <name type="synonym">Steno chinensis</name>
    <dbReference type="NCBI Taxonomy" id="103600"/>
    <lineage>
        <taxon>Eukaryota</taxon>
        <taxon>Metazoa</taxon>
        <taxon>Chordata</taxon>
        <taxon>Craniata</taxon>
        <taxon>Vertebrata</taxon>
        <taxon>Euteleostomi</taxon>
        <taxon>Mammalia</taxon>
        <taxon>Eutheria</taxon>
        <taxon>Laurasiatheria</taxon>
        <taxon>Artiodactyla</taxon>
        <taxon>Whippomorpha</taxon>
        <taxon>Cetacea</taxon>
        <taxon>Odontoceti</taxon>
        <taxon>Delphinidae</taxon>
        <taxon>Sousa</taxon>
    </lineage>
</organism>
<dbReference type="AlphaFoldDB" id="A0A484GTC6"/>
<evidence type="ECO:0000256" key="1">
    <source>
        <dbReference type="SAM" id="MobiDB-lite"/>
    </source>
</evidence>
<proteinExistence type="predicted"/>
<evidence type="ECO:0000313" key="2">
    <source>
        <dbReference type="EMBL" id="TEA38611.1"/>
    </source>
</evidence>
<keyword evidence="3" id="KW-1185">Reference proteome</keyword>